<dbReference type="GO" id="GO:0005886">
    <property type="term" value="C:plasma membrane"/>
    <property type="evidence" value="ECO:0007669"/>
    <property type="project" value="UniProtKB-SubCell"/>
</dbReference>
<keyword evidence="10" id="KW-1185">Reference proteome</keyword>
<feature type="transmembrane region" description="Helical" evidence="7">
    <location>
        <begin position="242"/>
        <end position="260"/>
    </location>
</feature>
<feature type="transmembrane region" description="Helical" evidence="7">
    <location>
        <begin position="395"/>
        <end position="415"/>
    </location>
</feature>
<accession>A0A0U1P2V0</accession>
<feature type="transmembrane region" description="Helical" evidence="7">
    <location>
        <begin position="329"/>
        <end position="349"/>
    </location>
</feature>
<evidence type="ECO:0000256" key="6">
    <source>
        <dbReference type="ARBA" id="ARBA00023136"/>
    </source>
</evidence>
<proteinExistence type="predicted"/>
<feature type="transmembrane region" description="Helical" evidence="7">
    <location>
        <begin position="280"/>
        <end position="303"/>
    </location>
</feature>
<dbReference type="PANTHER" id="PTHR43495">
    <property type="entry name" value="GABA PERMEASE"/>
    <property type="match status" value="1"/>
</dbReference>
<keyword evidence="4" id="KW-0029">Amino-acid transport</keyword>
<sequence>MEKNHHDLKKGLLPRHVQFIALAGMIGTGIFKGSSDTLSIAGPSVVLTYLIGGLLLFIVMAALGEMAIAFPNLNVQHLINKAFGFRVSFITGWLYWINWIIVTIVELLASGSFLQYWFPSVPLWILSFICASLIVGINMFQVKYYGELEFWFAGIKIFALLAFIFLGIFILLGIIPSSVHNPITNYTSHGGIFPHGLGGTLSAFLVVMFSYGGAELIGVAVTETKDTERVLPKIIKGTIWRVIIFYIFPILIICGMIPWNKVTSENSPFVQVFSTIGLPGAAHIMNFVLLTAVLSAANSGIYATSRTLYSMAESGAAPKGLQTISKRGIPLTGIIVTSVCILFGIFLSYLTPNQVISYLMTIPGFTVIFLWICICCAQLKLRPQYKGKPAFQVKWYPFTTIFAIVSLTLIFFGFMFSKNNLIGTSVCLVTLGILCILSFFKNNNFSKEI</sequence>
<evidence type="ECO:0000256" key="4">
    <source>
        <dbReference type="ARBA" id="ARBA00022970"/>
    </source>
</evidence>
<keyword evidence="2" id="KW-0813">Transport</keyword>
<feature type="transmembrane region" description="Helical" evidence="7">
    <location>
        <begin position="93"/>
        <end position="118"/>
    </location>
</feature>
<evidence type="ECO:0000256" key="7">
    <source>
        <dbReference type="SAM" id="Phobius"/>
    </source>
</evidence>
<organism evidence="9 10">
    <name type="scientific">Neobacillus massiliamazoniensis</name>
    <dbReference type="NCBI Taxonomy" id="1499688"/>
    <lineage>
        <taxon>Bacteria</taxon>
        <taxon>Bacillati</taxon>
        <taxon>Bacillota</taxon>
        <taxon>Bacilli</taxon>
        <taxon>Bacillales</taxon>
        <taxon>Bacillaceae</taxon>
        <taxon>Neobacillus</taxon>
    </lineage>
</organism>
<comment type="subcellular location">
    <subcellularLocation>
        <location evidence="1">Cell membrane</location>
        <topology evidence="1">Multi-pass membrane protein</topology>
    </subcellularLocation>
</comment>
<dbReference type="AlphaFoldDB" id="A0A0U1P2V0"/>
<dbReference type="PROSITE" id="PS00218">
    <property type="entry name" value="AMINO_ACID_PERMEASE_1"/>
    <property type="match status" value="1"/>
</dbReference>
<evidence type="ECO:0000256" key="3">
    <source>
        <dbReference type="ARBA" id="ARBA00022692"/>
    </source>
</evidence>
<evidence type="ECO:0000259" key="8">
    <source>
        <dbReference type="Pfam" id="PF00324"/>
    </source>
</evidence>
<dbReference type="GO" id="GO:0055085">
    <property type="term" value="P:transmembrane transport"/>
    <property type="evidence" value="ECO:0007669"/>
    <property type="project" value="InterPro"/>
</dbReference>
<feature type="transmembrane region" description="Helical" evidence="7">
    <location>
        <begin position="199"/>
        <end position="221"/>
    </location>
</feature>
<dbReference type="Proteomes" id="UP000199087">
    <property type="component" value="Unassembled WGS sequence"/>
</dbReference>
<reference evidence="10" key="1">
    <citation type="submission" date="2015-05" db="EMBL/GenBank/DDBJ databases">
        <authorList>
            <person name="Urmite Genomes"/>
        </authorList>
    </citation>
    <scope>NUCLEOTIDE SEQUENCE [LARGE SCALE GENOMIC DNA]</scope>
    <source>
        <strain evidence="10">LF1</strain>
    </source>
</reference>
<feature type="transmembrane region" description="Helical" evidence="7">
    <location>
        <begin position="355"/>
        <end position="374"/>
    </location>
</feature>
<dbReference type="OrthoDB" id="9780162at2"/>
<dbReference type="InterPro" id="IPR004841">
    <property type="entry name" value="AA-permease/SLC12A_dom"/>
</dbReference>
<evidence type="ECO:0000313" key="9">
    <source>
        <dbReference type="EMBL" id="CRK84458.1"/>
    </source>
</evidence>
<dbReference type="EMBL" id="CVRB01000004">
    <property type="protein sequence ID" value="CRK84458.1"/>
    <property type="molecule type" value="Genomic_DNA"/>
</dbReference>
<dbReference type="FunFam" id="1.20.1740.10:FF:000001">
    <property type="entry name" value="Amino acid permease"/>
    <property type="match status" value="1"/>
</dbReference>
<keyword evidence="5 7" id="KW-1133">Transmembrane helix</keyword>
<feature type="transmembrane region" description="Helical" evidence="7">
    <location>
        <begin position="157"/>
        <end position="179"/>
    </location>
</feature>
<gene>
    <name evidence="9" type="ORF">BN000_04471</name>
</gene>
<keyword evidence="6 7" id="KW-0472">Membrane</keyword>
<feature type="transmembrane region" description="Helical" evidence="7">
    <location>
        <begin position="124"/>
        <end position="145"/>
    </location>
</feature>
<keyword evidence="3 7" id="KW-0812">Transmembrane</keyword>
<feature type="domain" description="Amino acid permease/ SLC12A" evidence="8">
    <location>
        <begin position="16"/>
        <end position="419"/>
    </location>
</feature>
<dbReference type="Gene3D" id="1.20.1740.10">
    <property type="entry name" value="Amino acid/polyamine transporter I"/>
    <property type="match status" value="1"/>
</dbReference>
<feature type="transmembrane region" description="Helical" evidence="7">
    <location>
        <begin position="51"/>
        <end position="73"/>
    </location>
</feature>
<feature type="transmembrane region" description="Helical" evidence="7">
    <location>
        <begin position="421"/>
        <end position="440"/>
    </location>
</feature>
<dbReference type="InterPro" id="IPR004840">
    <property type="entry name" value="Amino_acid_permease_CS"/>
</dbReference>
<evidence type="ECO:0000313" key="10">
    <source>
        <dbReference type="Proteomes" id="UP000199087"/>
    </source>
</evidence>
<dbReference type="Pfam" id="PF00324">
    <property type="entry name" value="AA_permease"/>
    <property type="match status" value="1"/>
</dbReference>
<dbReference type="GO" id="GO:0006865">
    <property type="term" value="P:amino acid transport"/>
    <property type="evidence" value="ECO:0007669"/>
    <property type="project" value="UniProtKB-KW"/>
</dbReference>
<evidence type="ECO:0000256" key="2">
    <source>
        <dbReference type="ARBA" id="ARBA00022448"/>
    </source>
</evidence>
<evidence type="ECO:0000256" key="1">
    <source>
        <dbReference type="ARBA" id="ARBA00004651"/>
    </source>
</evidence>
<evidence type="ECO:0000256" key="5">
    <source>
        <dbReference type="ARBA" id="ARBA00022989"/>
    </source>
</evidence>
<feature type="transmembrane region" description="Helical" evidence="7">
    <location>
        <begin position="12"/>
        <end position="31"/>
    </location>
</feature>
<protein>
    <submittedName>
        <fullName evidence="9">Amino acid permease</fullName>
    </submittedName>
</protein>
<name>A0A0U1P2V0_9BACI</name>
<dbReference type="RefSeq" id="WP_090638214.1">
    <property type="nucleotide sequence ID" value="NZ_CVRB01000004.1"/>
</dbReference>
<dbReference type="PANTHER" id="PTHR43495:SF5">
    <property type="entry name" value="GAMMA-AMINOBUTYRIC ACID PERMEASE"/>
    <property type="match status" value="1"/>
</dbReference>
<dbReference type="PIRSF" id="PIRSF006060">
    <property type="entry name" value="AA_transporter"/>
    <property type="match status" value="1"/>
</dbReference>